<dbReference type="AlphaFoldDB" id="A0AAV4W4W7"/>
<sequence length="98" mass="10899">MRISYSNHQIAGILISVFYPLLNRSHRFSMGLKSGDFAGQSSCNKVCECLSCTRIFSLIIFAVVILKNMGVNLILISQIWTETKHPIIQNAKKAGSPQ</sequence>
<gene>
    <name evidence="2" type="ORF">CEXT_291341</name>
</gene>
<protein>
    <submittedName>
        <fullName evidence="2">Uncharacterized protein</fullName>
    </submittedName>
</protein>
<keyword evidence="1" id="KW-0812">Transmembrane</keyword>
<evidence type="ECO:0000313" key="3">
    <source>
        <dbReference type="Proteomes" id="UP001054945"/>
    </source>
</evidence>
<evidence type="ECO:0000313" key="2">
    <source>
        <dbReference type="EMBL" id="GIY77244.1"/>
    </source>
</evidence>
<accession>A0AAV4W4W7</accession>
<evidence type="ECO:0000256" key="1">
    <source>
        <dbReference type="SAM" id="Phobius"/>
    </source>
</evidence>
<organism evidence="2 3">
    <name type="scientific">Caerostris extrusa</name>
    <name type="common">Bark spider</name>
    <name type="synonym">Caerostris bankana</name>
    <dbReference type="NCBI Taxonomy" id="172846"/>
    <lineage>
        <taxon>Eukaryota</taxon>
        <taxon>Metazoa</taxon>
        <taxon>Ecdysozoa</taxon>
        <taxon>Arthropoda</taxon>
        <taxon>Chelicerata</taxon>
        <taxon>Arachnida</taxon>
        <taxon>Araneae</taxon>
        <taxon>Araneomorphae</taxon>
        <taxon>Entelegynae</taxon>
        <taxon>Araneoidea</taxon>
        <taxon>Araneidae</taxon>
        <taxon>Caerostris</taxon>
    </lineage>
</organism>
<dbReference type="EMBL" id="BPLR01015593">
    <property type="protein sequence ID" value="GIY77244.1"/>
    <property type="molecule type" value="Genomic_DNA"/>
</dbReference>
<proteinExistence type="predicted"/>
<keyword evidence="1" id="KW-1133">Transmembrane helix</keyword>
<dbReference type="Proteomes" id="UP001054945">
    <property type="component" value="Unassembled WGS sequence"/>
</dbReference>
<feature type="transmembrane region" description="Helical" evidence="1">
    <location>
        <begin position="55"/>
        <end position="80"/>
    </location>
</feature>
<comment type="caution">
    <text evidence="2">The sequence shown here is derived from an EMBL/GenBank/DDBJ whole genome shotgun (WGS) entry which is preliminary data.</text>
</comment>
<name>A0AAV4W4W7_CAEEX</name>
<keyword evidence="1" id="KW-0472">Membrane</keyword>
<keyword evidence="3" id="KW-1185">Reference proteome</keyword>
<reference evidence="2 3" key="1">
    <citation type="submission" date="2021-06" db="EMBL/GenBank/DDBJ databases">
        <title>Caerostris extrusa draft genome.</title>
        <authorList>
            <person name="Kono N."/>
            <person name="Arakawa K."/>
        </authorList>
    </citation>
    <scope>NUCLEOTIDE SEQUENCE [LARGE SCALE GENOMIC DNA]</scope>
</reference>